<evidence type="ECO:0000313" key="2">
    <source>
        <dbReference type="EMBL" id="WGV50003.1"/>
    </source>
</evidence>
<organism evidence="1 3">
    <name type="scientific">Rhodococcus erythropolis</name>
    <name type="common">Arthrobacter picolinophilus</name>
    <dbReference type="NCBI Taxonomy" id="1833"/>
    <lineage>
        <taxon>Bacteria</taxon>
        <taxon>Bacillati</taxon>
        <taxon>Actinomycetota</taxon>
        <taxon>Actinomycetes</taxon>
        <taxon>Mycobacteriales</taxon>
        <taxon>Nocardiaceae</taxon>
        <taxon>Rhodococcus</taxon>
        <taxon>Rhodococcus erythropolis group</taxon>
    </lineage>
</organism>
<keyword evidence="3" id="KW-1185">Reference proteome</keyword>
<dbReference type="Proteomes" id="UP000627573">
    <property type="component" value="Unassembled WGS sequence"/>
</dbReference>
<reference evidence="2" key="2">
    <citation type="submission" date="2023-08" db="EMBL/GenBank/DDBJ databases">
        <title>Isolation and Characterization of Rhodococcus erythropolis MGMM8.</title>
        <authorList>
            <person name="Diabankana R.G.C."/>
            <person name="Afordoanyi D.M."/>
            <person name="Validov S.Z."/>
        </authorList>
    </citation>
    <scope>NUCLEOTIDE SEQUENCE</scope>
    <source>
        <strain evidence="2">MGMM8</strain>
    </source>
</reference>
<evidence type="ECO:0000313" key="3">
    <source>
        <dbReference type="Proteomes" id="UP000627573"/>
    </source>
</evidence>
<dbReference type="Proteomes" id="UP001230933">
    <property type="component" value="Chromosome"/>
</dbReference>
<dbReference type="RefSeq" id="WP_003943953.1">
    <property type="nucleotide sequence ID" value="NZ_AP018733.1"/>
</dbReference>
<accession>A0A1F2PWA3</accession>
<dbReference type="AlphaFoldDB" id="A0A1F2PWA3"/>
<proteinExistence type="predicted"/>
<gene>
    <name evidence="1" type="ORF">I3517_17890</name>
    <name evidence="2" type="ORF">QIE55_01860</name>
</gene>
<name>A0A1F2PWA3_RHOER</name>
<evidence type="ECO:0000313" key="1">
    <source>
        <dbReference type="EMBL" id="MBH5144475.1"/>
    </source>
</evidence>
<dbReference type="EMBL" id="JAECSB010000064">
    <property type="protein sequence ID" value="MBH5144475.1"/>
    <property type="molecule type" value="Genomic_DNA"/>
</dbReference>
<dbReference type="EMBL" id="CP124545">
    <property type="protein sequence ID" value="WGV50003.1"/>
    <property type="molecule type" value="Genomic_DNA"/>
</dbReference>
<dbReference type="GeneID" id="66899774"/>
<sequence>MADLTLLTDDELRERRIALSRSLTTAADLIPTPPPSFFEKLKQDIDAAAAEWIARRS</sequence>
<protein>
    <submittedName>
        <fullName evidence="1">Uncharacterized protein</fullName>
    </submittedName>
</protein>
<reference evidence="1 3" key="1">
    <citation type="submission" date="2020-12" db="EMBL/GenBank/DDBJ databases">
        <title>Draft genome sequence of furan degrading bacterial strain FUR100.</title>
        <authorList>
            <person name="Woiski C."/>
        </authorList>
    </citation>
    <scope>NUCLEOTIDE SEQUENCE [LARGE SCALE GENOMIC DNA]</scope>
    <source>
        <strain evidence="1 3">FUR100</strain>
    </source>
</reference>